<dbReference type="InterPro" id="IPR027417">
    <property type="entry name" value="P-loop_NTPase"/>
</dbReference>
<dbReference type="GO" id="GO:0004252">
    <property type="term" value="F:serine-type endopeptidase activity"/>
    <property type="evidence" value="ECO:0007669"/>
    <property type="project" value="UniProtKB-UniRule"/>
</dbReference>
<keyword evidence="23" id="KW-1185">Reference proteome</keyword>
<dbReference type="HAMAP" id="MF_01973">
    <property type="entry name" value="lon_bact"/>
    <property type="match status" value="1"/>
</dbReference>
<evidence type="ECO:0000256" key="11">
    <source>
        <dbReference type="ARBA" id="ARBA00066743"/>
    </source>
</evidence>
<dbReference type="AlphaFoldDB" id="A0A0B4S3Q9"/>
<keyword evidence="6 14" id="KW-0720">Serine protease</keyword>
<evidence type="ECO:0000256" key="2">
    <source>
        <dbReference type="ARBA" id="ARBA00022490"/>
    </source>
</evidence>
<dbReference type="Pfam" id="PF02190">
    <property type="entry name" value="LON_substr_bdg"/>
    <property type="match status" value="1"/>
</dbReference>
<dbReference type="InterPro" id="IPR003959">
    <property type="entry name" value="ATPase_AAA_core"/>
</dbReference>
<dbReference type="InterPro" id="IPR003111">
    <property type="entry name" value="Lon_prtase_N"/>
</dbReference>
<comment type="function">
    <text evidence="10 14">ATP-dependent serine protease that mediates the selective degradation of mutant and abnormal proteins as well as certain short-lived regulatory proteins. Required for cellular homeostasis and for survival from DNA damage and developmental changes induced by stress. Degrades polypeptides processively to yield small peptide fragments that are 5 to 10 amino acids long. Binds to DNA in a double-stranded, site-specific manner.</text>
</comment>
<keyword evidence="3 14" id="KW-0645">Protease</keyword>
<evidence type="ECO:0000256" key="10">
    <source>
        <dbReference type="ARBA" id="ARBA00053875"/>
    </source>
</evidence>
<dbReference type="GO" id="GO:0016887">
    <property type="term" value="F:ATP hydrolysis activity"/>
    <property type="evidence" value="ECO:0007669"/>
    <property type="project" value="UniProtKB-UniRule"/>
</dbReference>
<dbReference type="InterPro" id="IPR004815">
    <property type="entry name" value="Lon_bac/euk-typ"/>
</dbReference>
<evidence type="ECO:0000256" key="1">
    <source>
        <dbReference type="ARBA" id="ARBA00004496"/>
    </source>
</evidence>
<evidence type="ECO:0000256" key="15">
    <source>
        <dbReference type="PIRNR" id="PIRNR001174"/>
    </source>
</evidence>
<evidence type="ECO:0000313" key="22">
    <source>
        <dbReference type="EMBL" id="AIZ37239.1"/>
    </source>
</evidence>
<evidence type="ECO:0000256" key="8">
    <source>
        <dbReference type="ARBA" id="ARBA00023016"/>
    </source>
</evidence>
<dbReference type="STRING" id="33033.NW74_02835"/>
<dbReference type="GO" id="GO:0034605">
    <property type="term" value="P:cellular response to heat"/>
    <property type="evidence" value="ECO:0007669"/>
    <property type="project" value="UniProtKB-UniRule"/>
</dbReference>
<feature type="domain" description="Lon proteolytic" evidence="20">
    <location>
        <begin position="599"/>
        <end position="780"/>
    </location>
</feature>
<feature type="binding site" evidence="14 17">
    <location>
        <begin position="363"/>
        <end position="370"/>
    </location>
    <ligand>
        <name>ATP</name>
        <dbReference type="ChEBI" id="CHEBI:30616"/>
    </ligand>
</feature>
<evidence type="ECO:0000256" key="13">
    <source>
        <dbReference type="ARBA" id="ARBA00082722"/>
    </source>
</evidence>
<sequence length="782" mass="88889">MSNINFNVEEKLNRPVIALRGLWIYPYSVVHFDAGRKKSIDAIESALKKDSILVAFTQKDIRTEDPKAEDLYEMGTVVIVKQILKMNNGITRVLAEGICRCRAKKIYDDGKFLTADVEEFYYNEVGEEVDSELATLRNMVEVAFEEYTAKKRHLDVDTEISVQNSSNMDKFTNNVASYIMRLSDDEHYENFKIFDMRERLEKLYEILQNSIELSFLEESISRKVSSRLNKNQREYYLREQLNIIKEELGDGEDLSSELDEYANTIMSFGFDENIEEMLFKEIRKLSEIPSGSPEGNVIRSYLDKIVALPWKKSKKEKLDVSYTRKILDKDHFGLKDVKDRIIESIALRKISNNQKGSIICLVGPPGVGKTSIAKSIAKSLNREFVSMRLGGLHDESEIRGHRRTYVGAMPGKILTLLEQCKVNNPVMLLDEIDKVSNDFRGDPSSALLEVLDPEQNNKFTDNYINIPFDLSKVMFITTANTTSTIPSPLLDRMEIIPVSSYTYDEKEKIAINHLIPKAFKNFSMTKKMLDIKADAVRDIIRYYTRESGVRNLERMIEKIIRKAAVILVSKESKKVTVNSKNLVDFLGKKKFHDDILEKEDKVGLVNGLAWTEVGGELLTIETDIVNGTGKIQLTGQLGDIMKESAMTAISFVRSKADKFNIKEDFYKEKDIHIHVPEGAVPKDGPSAGITMTTAIVSALTNRKVNRQFAMTGEVTLRGRVLAIGGLKEKILAANRYGIKNIIIPKENEVDIDEIPEEIRETLKIYTVSDVCEVLDLVLEKEV</sequence>
<proteinExistence type="evidence at transcript level"/>
<evidence type="ECO:0000259" key="20">
    <source>
        <dbReference type="PROSITE" id="PS51786"/>
    </source>
</evidence>
<dbReference type="PIRSF" id="PIRSF001174">
    <property type="entry name" value="Lon_proteas"/>
    <property type="match status" value="1"/>
</dbReference>
<dbReference type="InterPro" id="IPR020568">
    <property type="entry name" value="Ribosomal_Su5_D2-typ_SF"/>
</dbReference>
<evidence type="ECO:0000256" key="17">
    <source>
        <dbReference type="PIRSR" id="PIRSR001174-2"/>
    </source>
</evidence>
<evidence type="ECO:0000256" key="12">
    <source>
        <dbReference type="ARBA" id="ARBA00071934"/>
    </source>
</evidence>
<dbReference type="Proteomes" id="UP000031386">
    <property type="component" value="Chromosome"/>
</dbReference>
<keyword evidence="8 14" id="KW-0346">Stress response</keyword>
<dbReference type="GO" id="GO:0006515">
    <property type="term" value="P:protein quality control for misfolded or incompletely synthesized proteins"/>
    <property type="evidence" value="ECO:0007669"/>
    <property type="project" value="UniProtKB-UniRule"/>
</dbReference>
<dbReference type="SMART" id="SM00382">
    <property type="entry name" value="AAA"/>
    <property type="match status" value="1"/>
</dbReference>
<comment type="catalytic activity">
    <reaction evidence="9 14 15 18">
        <text>Hydrolysis of proteins in presence of ATP.</text>
        <dbReference type="EC" id="3.4.21.53"/>
    </reaction>
</comment>
<feature type="active site" evidence="14 16">
    <location>
        <position position="686"/>
    </location>
</feature>
<accession>A0A0B4S3Q9</accession>
<dbReference type="SMART" id="SM00464">
    <property type="entry name" value="LON"/>
    <property type="match status" value="1"/>
</dbReference>
<dbReference type="EC" id="3.4.21.53" evidence="11 14"/>
<gene>
    <name evidence="14" type="primary">lon</name>
    <name evidence="22" type="ORF">NW74_02835</name>
</gene>
<protein>
    <recommendedName>
        <fullName evidence="12 14">Lon protease</fullName>
        <ecNumber evidence="11 14">3.4.21.53</ecNumber>
    </recommendedName>
    <alternativeName>
        <fullName evidence="13 14">ATP-dependent protease La</fullName>
    </alternativeName>
</protein>
<dbReference type="CDD" id="cd19500">
    <property type="entry name" value="RecA-like_Lon"/>
    <property type="match status" value="1"/>
</dbReference>
<evidence type="ECO:0000256" key="16">
    <source>
        <dbReference type="PIRSR" id="PIRSR001174-1"/>
    </source>
</evidence>
<evidence type="ECO:0000313" key="23">
    <source>
        <dbReference type="Proteomes" id="UP000031386"/>
    </source>
</evidence>
<dbReference type="Gene3D" id="3.30.230.10">
    <property type="match status" value="1"/>
</dbReference>
<dbReference type="GO" id="GO:0004176">
    <property type="term" value="F:ATP-dependent peptidase activity"/>
    <property type="evidence" value="ECO:0007669"/>
    <property type="project" value="UniProtKB-UniRule"/>
</dbReference>
<dbReference type="GO" id="GO:0005737">
    <property type="term" value="C:cytoplasm"/>
    <property type="evidence" value="ECO:0007669"/>
    <property type="project" value="UniProtKB-SubCell"/>
</dbReference>
<dbReference type="PANTHER" id="PTHR10046">
    <property type="entry name" value="ATP DEPENDENT LON PROTEASE FAMILY MEMBER"/>
    <property type="match status" value="1"/>
</dbReference>
<reference evidence="22 23" key="1">
    <citation type="submission" date="2014-10" db="EMBL/GenBank/DDBJ databases">
        <title>Complete genome sequence of Parvimonas micra KCOM 1535 (= ChDC B708).</title>
        <authorList>
            <person name="Kook J.-K."/>
            <person name="Park S.-N."/>
            <person name="Lim Y.K."/>
            <person name="Roh H."/>
        </authorList>
    </citation>
    <scope>NUCLEOTIDE SEQUENCE [LARGE SCALE GENOMIC DNA]</scope>
    <source>
        <strain evidence="23">KCOM 1535 / ChDC B708</strain>
    </source>
</reference>
<feature type="domain" description="Lon N-terminal" evidence="21">
    <location>
        <begin position="14"/>
        <end position="211"/>
    </location>
</feature>
<dbReference type="InterPro" id="IPR008269">
    <property type="entry name" value="Lon_proteolytic"/>
</dbReference>
<evidence type="ECO:0000256" key="18">
    <source>
        <dbReference type="PROSITE-ProRule" id="PRU01122"/>
    </source>
</evidence>
<name>A0A0B4S3Q9_9FIRM</name>
<comment type="subunit">
    <text evidence="14 15">Homohexamer. Organized in a ring with a central cavity.</text>
</comment>
<evidence type="ECO:0000256" key="7">
    <source>
        <dbReference type="ARBA" id="ARBA00022840"/>
    </source>
</evidence>
<dbReference type="InterPro" id="IPR015947">
    <property type="entry name" value="PUA-like_sf"/>
</dbReference>
<evidence type="ECO:0000259" key="21">
    <source>
        <dbReference type="PROSITE" id="PS51787"/>
    </source>
</evidence>
<dbReference type="PROSITE" id="PS51786">
    <property type="entry name" value="LON_PROTEOLYTIC"/>
    <property type="match status" value="1"/>
</dbReference>
<dbReference type="InterPro" id="IPR054594">
    <property type="entry name" value="Lon_lid"/>
</dbReference>
<dbReference type="FunFam" id="3.40.50.300:FF:000021">
    <property type="entry name" value="Lon protease homolog"/>
    <property type="match status" value="1"/>
</dbReference>
<comment type="induction">
    <text evidence="14">By heat shock.</text>
</comment>
<dbReference type="Gene3D" id="3.40.50.300">
    <property type="entry name" value="P-loop containing nucleotide triphosphate hydrolases"/>
    <property type="match status" value="1"/>
</dbReference>
<evidence type="ECO:0000256" key="5">
    <source>
        <dbReference type="ARBA" id="ARBA00022801"/>
    </source>
</evidence>
<dbReference type="PROSITE" id="PS51787">
    <property type="entry name" value="LON_N"/>
    <property type="match status" value="1"/>
</dbReference>
<dbReference type="InterPro" id="IPR027543">
    <property type="entry name" value="Lon_bac"/>
</dbReference>
<dbReference type="Gene3D" id="1.20.58.1480">
    <property type="match status" value="1"/>
</dbReference>
<keyword evidence="2 14" id="KW-0963">Cytoplasm</keyword>
<dbReference type="RefSeq" id="WP_041954907.1">
    <property type="nucleotide sequence ID" value="NZ_CP009761.1"/>
</dbReference>
<dbReference type="MEROPS" id="S16.001"/>
<dbReference type="EMBL" id="CP009761">
    <property type="protein sequence ID" value="AIZ37239.1"/>
    <property type="molecule type" value="Genomic_DNA"/>
</dbReference>
<dbReference type="NCBIfam" id="TIGR00763">
    <property type="entry name" value="lon"/>
    <property type="match status" value="1"/>
</dbReference>
<evidence type="ECO:0000256" key="19">
    <source>
        <dbReference type="RuleBase" id="RU000591"/>
    </source>
</evidence>
<dbReference type="OrthoDB" id="9803599at2"/>
<keyword evidence="5 14" id="KW-0378">Hydrolase</keyword>
<dbReference type="InterPro" id="IPR027065">
    <property type="entry name" value="Lon_Prtase"/>
</dbReference>
<comment type="similarity">
    <text evidence="14 15 18 19">Belongs to the peptidase S16 family.</text>
</comment>
<dbReference type="InterPro" id="IPR008268">
    <property type="entry name" value="Peptidase_S16_AS"/>
</dbReference>
<dbReference type="Pfam" id="PF00004">
    <property type="entry name" value="AAA"/>
    <property type="match status" value="1"/>
</dbReference>
<organism evidence="22 23">
    <name type="scientific">Parvimonas micra</name>
    <dbReference type="NCBI Taxonomy" id="33033"/>
    <lineage>
        <taxon>Bacteria</taxon>
        <taxon>Bacillati</taxon>
        <taxon>Bacillota</taxon>
        <taxon>Tissierellia</taxon>
        <taxon>Tissierellales</taxon>
        <taxon>Peptoniphilaceae</taxon>
        <taxon>Parvimonas</taxon>
    </lineage>
</organism>
<evidence type="ECO:0000256" key="4">
    <source>
        <dbReference type="ARBA" id="ARBA00022741"/>
    </source>
</evidence>
<dbReference type="GO" id="GO:0043565">
    <property type="term" value="F:sequence-specific DNA binding"/>
    <property type="evidence" value="ECO:0007669"/>
    <property type="project" value="UniProtKB-UniRule"/>
</dbReference>
<dbReference type="SUPFAM" id="SSF52540">
    <property type="entry name" value="P-loop containing nucleoside triphosphate hydrolases"/>
    <property type="match status" value="1"/>
</dbReference>
<dbReference type="PROSITE" id="PS01046">
    <property type="entry name" value="LON_SER"/>
    <property type="match status" value="1"/>
</dbReference>
<feature type="active site" evidence="14 16">
    <location>
        <position position="729"/>
    </location>
</feature>
<dbReference type="InterPro" id="IPR014721">
    <property type="entry name" value="Ribsml_uS5_D2-typ_fold_subgr"/>
</dbReference>
<dbReference type="PRINTS" id="PR00830">
    <property type="entry name" value="ENDOLAPTASE"/>
</dbReference>
<evidence type="ECO:0000256" key="6">
    <source>
        <dbReference type="ARBA" id="ARBA00022825"/>
    </source>
</evidence>
<dbReference type="Gene3D" id="1.20.5.5270">
    <property type="match status" value="1"/>
</dbReference>
<evidence type="ECO:0000256" key="3">
    <source>
        <dbReference type="ARBA" id="ARBA00022670"/>
    </source>
</evidence>
<dbReference type="InterPro" id="IPR046336">
    <property type="entry name" value="Lon_prtase_N_sf"/>
</dbReference>
<dbReference type="SUPFAM" id="SSF88697">
    <property type="entry name" value="PUA domain-like"/>
    <property type="match status" value="1"/>
</dbReference>
<comment type="subcellular location">
    <subcellularLocation>
        <location evidence="1 14 15">Cytoplasm</location>
    </subcellularLocation>
</comment>
<dbReference type="InterPro" id="IPR003593">
    <property type="entry name" value="AAA+_ATPase"/>
</dbReference>
<dbReference type="Pfam" id="PF05362">
    <property type="entry name" value="Lon_C"/>
    <property type="match status" value="1"/>
</dbReference>
<dbReference type="Pfam" id="PF22667">
    <property type="entry name" value="Lon_lid"/>
    <property type="match status" value="1"/>
</dbReference>
<keyword evidence="4 14" id="KW-0547">Nucleotide-binding</keyword>
<dbReference type="Gene3D" id="2.30.130.40">
    <property type="entry name" value="LON domain-like"/>
    <property type="match status" value="1"/>
</dbReference>
<dbReference type="Gene3D" id="1.10.8.60">
    <property type="match status" value="1"/>
</dbReference>
<evidence type="ECO:0000256" key="14">
    <source>
        <dbReference type="HAMAP-Rule" id="MF_01973"/>
    </source>
</evidence>
<dbReference type="KEGG" id="pmic:NW74_02835"/>
<keyword evidence="7 14" id="KW-0067">ATP-binding</keyword>
<dbReference type="SUPFAM" id="SSF54211">
    <property type="entry name" value="Ribosomal protein S5 domain 2-like"/>
    <property type="match status" value="1"/>
</dbReference>
<dbReference type="GO" id="GO:0005524">
    <property type="term" value="F:ATP binding"/>
    <property type="evidence" value="ECO:0007669"/>
    <property type="project" value="UniProtKB-UniRule"/>
</dbReference>
<evidence type="ECO:0000256" key="9">
    <source>
        <dbReference type="ARBA" id="ARBA00050665"/>
    </source>
</evidence>